<comment type="caution">
    <text evidence="2">The sequence shown here is derived from an EMBL/GenBank/DDBJ whole genome shotgun (WGS) entry which is preliminary data.</text>
</comment>
<feature type="transmembrane region" description="Helical" evidence="1">
    <location>
        <begin position="436"/>
        <end position="465"/>
    </location>
</feature>
<keyword evidence="3" id="KW-1185">Reference proteome</keyword>
<dbReference type="EMBL" id="SDRB02007324">
    <property type="protein sequence ID" value="THG11370.1"/>
    <property type="molecule type" value="Genomic_DNA"/>
</dbReference>
<name>A0A4S4E5U5_CAMSN</name>
<dbReference type="PANTHER" id="PTHR31170">
    <property type="entry name" value="BNAC04G53230D PROTEIN"/>
    <property type="match status" value="1"/>
</dbReference>
<dbReference type="Pfam" id="PF03140">
    <property type="entry name" value="DUF247"/>
    <property type="match status" value="1"/>
</dbReference>
<dbReference type="PANTHER" id="PTHR31170:SF17">
    <property type="match status" value="1"/>
</dbReference>
<dbReference type="Proteomes" id="UP000306102">
    <property type="component" value="Unassembled WGS sequence"/>
</dbReference>
<dbReference type="AlphaFoldDB" id="A0A4S4E5U5"/>
<organism evidence="2 3">
    <name type="scientific">Camellia sinensis var. sinensis</name>
    <name type="common">China tea</name>
    <dbReference type="NCBI Taxonomy" id="542762"/>
    <lineage>
        <taxon>Eukaryota</taxon>
        <taxon>Viridiplantae</taxon>
        <taxon>Streptophyta</taxon>
        <taxon>Embryophyta</taxon>
        <taxon>Tracheophyta</taxon>
        <taxon>Spermatophyta</taxon>
        <taxon>Magnoliopsida</taxon>
        <taxon>eudicotyledons</taxon>
        <taxon>Gunneridae</taxon>
        <taxon>Pentapetalae</taxon>
        <taxon>asterids</taxon>
        <taxon>Ericales</taxon>
        <taxon>Theaceae</taxon>
        <taxon>Camellia</taxon>
    </lineage>
</organism>
<evidence type="ECO:0000256" key="1">
    <source>
        <dbReference type="SAM" id="Phobius"/>
    </source>
</evidence>
<dbReference type="STRING" id="542762.A0A4S4E5U5"/>
<accession>A0A4S4E5U5</accession>
<evidence type="ECO:0000313" key="2">
    <source>
        <dbReference type="EMBL" id="THG11370.1"/>
    </source>
</evidence>
<gene>
    <name evidence="2" type="ORF">TEA_018872</name>
</gene>
<reference evidence="2 3" key="1">
    <citation type="journal article" date="2018" name="Proc. Natl. Acad. Sci. U.S.A.">
        <title>Draft genome sequence of Camellia sinensis var. sinensis provides insights into the evolution of the tea genome and tea quality.</title>
        <authorList>
            <person name="Wei C."/>
            <person name="Yang H."/>
            <person name="Wang S."/>
            <person name="Zhao J."/>
            <person name="Liu C."/>
            <person name="Gao L."/>
            <person name="Xia E."/>
            <person name="Lu Y."/>
            <person name="Tai Y."/>
            <person name="She G."/>
            <person name="Sun J."/>
            <person name="Cao H."/>
            <person name="Tong W."/>
            <person name="Gao Q."/>
            <person name="Li Y."/>
            <person name="Deng W."/>
            <person name="Jiang X."/>
            <person name="Wang W."/>
            <person name="Chen Q."/>
            <person name="Zhang S."/>
            <person name="Li H."/>
            <person name="Wu J."/>
            <person name="Wang P."/>
            <person name="Li P."/>
            <person name="Shi C."/>
            <person name="Zheng F."/>
            <person name="Jian J."/>
            <person name="Huang B."/>
            <person name="Shan D."/>
            <person name="Shi M."/>
            <person name="Fang C."/>
            <person name="Yue Y."/>
            <person name="Li F."/>
            <person name="Li D."/>
            <person name="Wei S."/>
            <person name="Han B."/>
            <person name="Jiang C."/>
            <person name="Yin Y."/>
            <person name="Xia T."/>
            <person name="Zhang Z."/>
            <person name="Bennetzen J.L."/>
            <person name="Zhao S."/>
            <person name="Wan X."/>
        </authorList>
    </citation>
    <scope>NUCLEOTIDE SEQUENCE [LARGE SCALE GENOMIC DNA]</scope>
    <source>
        <strain evidence="3">cv. Shuchazao</strain>
        <tissue evidence="2">Leaf</tissue>
    </source>
</reference>
<keyword evidence="1" id="KW-0812">Transmembrane</keyword>
<protein>
    <submittedName>
        <fullName evidence="2">Uncharacterized protein</fullName>
    </submittedName>
</protein>
<dbReference type="InterPro" id="IPR004158">
    <property type="entry name" value="DUF247_pln"/>
</dbReference>
<sequence length="471" mass="55410">MEQHNDRIEESKTDVTPRLVLKSSENRCIASGHKRYEPPSPCIFRVHEELRNVNKEAYTPRLVSIGPYHHGHPKLLAMEKHKGRYFKLVLRRTNQTQKYYLDSMKEPAKIARKYYADPIDDDLNSDKFVKMMLYDACFIVEFLDLVPQSDRQSQQGQQSQDMGHDYDPIFNTSWMRAHICCDLMRLENQLPFFVIFKFFSLVTETQNPPTSIFKKLAENPFCCIIPKTSDFSRFNFEDKSVSESKHFLDLLHNVYHPHPPSSREKSNQCQGKNQRICFKMPSVIELQDAGIKFEAVEDDDDDKLNLNMFDIRFKDGHFKIPKFNVDDWTETFFRNIIAYEQHSSDDEPQYFTDYTYFMDLLINSREDVKQLRRHDVLDNWLGDDEEVALMFNKLGHGRMIVNQFYYAEMCSEVNAYCKRWGNRAKASLKRDYFKNIWVTVATMAAAFLLLLTLTQTVIALIMIIISPPSQH</sequence>
<evidence type="ECO:0000313" key="3">
    <source>
        <dbReference type="Proteomes" id="UP000306102"/>
    </source>
</evidence>
<keyword evidence="1" id="KW-0472">Membrane</keyword>
<proteinExistence type="predicted"/>
<keyword evidence="1" id="KW-1133">Transmembrane helix</keyword>